<feature type="domain" description="VOC" evidence="1">
    <location>
        <begin position="22"/>
        <end position="142"/>
    </location>
</feature>
<dbReference type="EMBL" id="CP014859">
    <property type="protein sequence ID" value="AOS62859.1"/>
    <property type="molecule type" value="Genomic_DNA"/>
</dbReference>
<keyword evidence="3" id="KW-1185">Reference proteome</keyword>
<dbReference type="InterPro" id="IPR037523">
    <property type="entry name" value="VOC_core"/>
</dbReference>
<evidence type="ECO:0000313" key="3">
    <source>
        <dbReference type="Proteomes" id="UP000095210"/>
    </source>
</evidence>
<evidence type="ECO:0000313" key="2">
    <source>
        <dbReference type="EMBL" id="AOS62859.1"/>
    </source>
</evidence>
<dbReference type="SUPFAM" id="SSF54593">
    <property type="entry name" value="Glyoxalase/Bleomycin resistance protein/Dihydroxybiphenyl dioxygenase"/>
    <property type="match status" value="1"/>
</dbReference>
<protein>
    <submittedName>
        <fullName evidence="2">Lactoylglutathione lyase-like lyase</fullName>
    </submittedName>
</protein>
<dbReference type="Proteomes" id="UP000095210">
    <property type="component" value="Chromosome"/>
</dbReference>
<dbReference type="Pfam" id="PF00903">
    <property type="entry name" value="Glyoxalase"/>
    <property type="match status" value="1"/>
</dbReference>
<keyword evidence="2" id="KW-0456">Lyase</keyword>
<sequence length="147" mass="16202">MSGVPGTPPPTDPEDKLIKVERFDHLVLTVADIERTQEFYRDVLGMEPVTFADDRHGLAFGVQRINLHPSSEAIAPAATYPVPGSADVCLVTLMAISEVKDHLRACEVRIEEGPVTRVGALGPMISLYFRDPDGNLIEVSRYEEVEE</sequence>
<dbReference type="PANTHER" id="PTHR21366">
    <property type="entry name" value="GLYOXALASE FAMILY PROTEIN"/>
    <property type="match status" value="1"/>
</dbReference>
<evidence type="ECO:0000259" key="1">
    <source>
        <dbReference type="PROSITE" id="PS51819"/>
    </source>
</evidence>
<proteinExistence type="predicted"/>
<name>A0AAC9HP87_9PSEU</name>
<accession>A0AAC9HP87</accession>
<dbReference type="Gene3D" id="3.10.180.10">
    <property type="entry name" value="2,3-Dihydroxybiphenyl 1,2-Dioxygenase, domain 1"/>
    <property type="match status" value="1"/>
</dbReference>
<organism evidence="2 3">
    <name type="scientific">Actinoalloteichus hymeniacidonis</name>
    <dbReference type="NCBI Taxonomy" id="340345"/>
    <lineage>
        <taxon>Bacteria</taxon>
        <taxon>Bacillati</taxon>
        <taxon>Actinomycetota</taxon>
        <taxon>Actinomycetes</taxon>
        <taxon>Pseudonocardiales</taxon>
        <taxon>Pseudonocardiaceae</taxon>
        <taxon>Actinoalloteichus</taxon>
    </lineage>
</organism>
<dbReference type="CDD" id="cd07253">
    <property type="entry name" value="GLOD5"/>
    <property type="match status" value="1"/>
</dbReference>
<dbReference type="AlphaFoldDB" id="A0AAC9HP87"/>
<dbReference type="InterPro" id="IPR004360">
    <property type="entry name" value="Glyas_Fos-R_dOase_dom"/>
</dbReference>
<dbReference type="InterPro" id="IPR050383">
    <property type="entry name" value="GlyoxalaseI/FosfomycinResist"/>
</dbReference>
<dbReference type="PANTHER" id="PTHR21366:SF14">
    <property type="entry name" value="GLYOXALASE DOMAIN-CONTAINING PROTEIN 5"/>
    <property type="match status" value="1"/>
</dbReference>
<gene>
    <name evidence="2" type="ORF">TL08_10225</name>
</gene>
<dbReference type="InterPro" id="IPR029068">
    <property type="entry name" value="Glyas_Bleomycin-R_OHBP_Dase"/>
</dbReference>
<dbReference type="GO" id="GO:0016829">
    <property type="term" value="F:lyase activity"/>
    <property type="evidence" value="ECO:0007669"/>
    <property type="project" value="UniProtKB-KW"/>
</dbReference>
<dbReference type="KEGG" id="ahm:TL08_10225"/>
<reference evidence="3" key="1">
    <citation type="submission" date="2016-03" db="EMBL/GenBank/DDBJ databases">
        <title>Complete genome sequence of the type strain Actinoalloteichus hymeniacidonis DSM 45092.</title>
        <authorList>
            <person name="Schaffert L."/>
            <person name="Albersmeier A."/>
            <person name="Winkler A."/>
            <person name="Kalinowski J."/>
            <person name="Zotchev S."/>
            <person name="Ruckert C."/>
        </authorList>
    </citation>
    <scope>NUCLEOTIDE SEQUENCE [LARGE SCALE GENOMIC DNA]</scope>
    <source>
        <strain evidence="3">HPA177(T) (DSM 45092(T))</strain>
    </source>
</reference>
<dbReference type="PROSITE" id="PS51819">
    <property type="entry name" value="VOC"/>
    <property type="match status" value="1"/>
</dbReference>